<dbReference type="Gene3D" id="3.40.50.800">
    <property type="entry name" value="Anticodon-binding domain"/>
    <property type="match status" value="1"/>
</dbReference>
<evidence type="ECO:0000256" key="2">
    <source>
        <dbReference type="ARBA" id="ARBA00022598"/>
    </source>
</evidence>
<dbReference type="GO" id="GO:0005524">
    <property type="term" value="F:ATP binding"/>
    <property type="evidence" value="ECO:0007669"/>
    <property type="project" value="UniProtKB-KW"/>
</dbReference>
<dbReference type="PANTHER" id="PTHR10745:SF8">
    <property type="entry name" value="DNA POLYMERASE SUBUNIT GAMMA-2, MITOCHONDRIAL"/>
    <property type="match status" value="1"/>
</dbReference>
<dbReference type="InterPro" id="IPR002314">
    <property type="entry name" value="aa-tRNA-synt_IIb"/>
</dbReference>
<dbReference type="GO" id="GO:0006426">
    <property type="term" value="P:glycyl-tRNA aminoacylation"/>
    <property type="evidence" value="ECO:0007669"/>
    <property type="project" value="TreeGrafter"/>
</dbReference>
<dbReference type="CDD" id="cd00774">
    <property type="entry name" value="GlyRS-like_core"/>
    <property type="match status" value="1"/>
</dbReference>
<dbReference type="NCBIfam" id="NF003211">
    <property type="entry name" value="PRK04173.1"/>
    <property type="match status" value="1"/>
</dbReference>
<keyword evidence="2 8" id="KW-0436">Ligase</keyword>
<dbReference type="GO" id="GO:1990742">
    <property type="term" value="C:microvesicle"/>
    <property type="evidence" value="ECO:0007669"/>
    <property type="project" value="UniProtKB-ARBA"/>
</dbReference>
<dbReference type="SUPFAM" id="SSF55681">
    <property type="entry name" value="Class II aaRS and biotin synthetases"/>
    <property type="match status" value="1"/>
</dbReference>
<dbReference type="GO" id="GO:0004081">
    <property type="term" value="F:bis(5'-nucleosyl)-tetraphosphatase (asymmetrical) activity"/>
    <property type="evidence" value="ECO:0007669"/>
    <property type="project" value="UniProtKB-ARBA"/>
</dbReference>
<comment type="caution">
    <text evidence="8">The sequence shown here is derived from an EMBL/GenBank/DDBJ whole genome shotgun (WGS) entry which is preliminary data.</text>
</comment>
<keyword evidence="1" id="KW-0963">Cytoplasm</keyword>
<evidence type="ECO:0000256" key="1">
    <source>
        <dbReference type="ARBA" id="ARBA00022490"/>
    </source>
</evidence>
<keyword evidence="6" id="KW-0030">Aminoacyl-tRNA synthetase</keyword>
<dbReference type="InterPro" id="IPR033731">
    <property type="entry name" value="GlyRS-like_core"/>
</dbReference>
<evidence type="ECO:0000313" key="9">
    <source>
        <dbReference type="Proteomes" id="UP000231407"/>
    </source>
</evidence>
<dbReference type="EMBL" id="PEWA01000052">
    <property type="protein sequence ID" value="PIU73165.1"/>
    <property type="molecule type" value="Genomic_DNA"/>
</dbReference>
<dbReference type="GO" id="GO:0070062">
    <property type="term" value="C:extracellular exosome"/>
    <property type="evidence" value="ECO:0007669"/>
    <property type="project" value="UniProtKB-ARBA"/>
</dbReference>
<dbReference type="InterPro" id="IPR006195">
    <property type="entry name" value="aa-tRNA-synth_II"/>
</dbReference>
<feature type="domain" description="Aminoacyl-transfer RNA synthetases class-II family profile" evidence="7">
    <location>
        <begin position="8"/>
        <end position="351"/>
    </location>
</feature>
<accession>A0A2M7ARB8</accession>
<organism evidence="8 9">
    <name type="scientific">Candidatus Shapirobacteria bacterium CG06_land_8_20_14_3_00_40_12</name>
    <dbReference type="NCBI Taxonomy" id="1974881"/>
    <lineage>
        <taxon>Bacteria</taxon>
        <taxon>Candidatus Shapironibacteriota</taxon>
    </lineage>
</organism>
<evidence type="ECO:0000313" key="8">
    <source>
        <dbReference type="EMBL" id="PIU73165.1"/>
    </source>
</evidence>
<dbReference type="GO" id="GO:0004820">
    <property type="term" value="F:glycine-tRNA ligase activity"/>
    <property type="evidence" value="ECO:0007669"/>
    <property type="project" value="TreeGrafter"/>
</dbReference>
<dbReference type="PANTHER" id="PTHR10745">
    <property type="entry name" value="GLYCYL-TRNA SYNTHETASE/DNA POLYMERASE SUBUNIT GAMMA-2"/>
    <property type="match status" value="1"/>
</dbReference>
<gene>
    <name evidence="8" type="ORF">COS78_03780</name>
</gene>
<evidence type="ECO:0000256" key="4">
    <source>
        <dbReference type="ARBA" id="ARBA00022840"/>
    </source>
</evidence>
<evidence type="ECO:0000256" key="5">
    <source>
        <dbReference type="ARBA" id="ARBA00022917"/>
    </source>
</evidence>
<dbReference type="SUPFAM" id="SSF52954">
    <property type="entry name" value="Class II aaRS ABD-related"/>
    <property type="match status" value="1"/>
</dbReference>
<evidence type="ECO:0000256" key="6">
    <source>
        <dbReference type="ARBA" id="ARBA00023146"/>
    </source>
</evidence>
<dbReference type="Proteomes" id="UP000231407">
    <property type="component" value="Unassembled WGS sequence"/>
</dbReference>
<dbReference type="PROSITE" id="PS50862">
    <property type="entry name" value="AA_TRNA_LIGASE_II"/>
    <property type="match status" value="1"/>
</dbReference>
<dbReference type="AlphaFoldDB" id="A0A2M7ARB8"/>
<evidence type="ECO:0000259" key="7">
    <source>
        <dbReference type="PROSITE" id="PS50862"/>
    </source>
</evidence>
<dbReference type="FunFam" id="3.40.50.800:FF:000002">
    <property type="entry name" value="Glycine--tRNA ligase"/>
    <property type="match status" value="1"/>
</dbReference>
<dbReference type="PRINTS" id="PR01043">
    <property type="entry name" value="TRNASYNTHGLY"/>
</dbReference>
<dbReference type="GO" id="GO:0015966">
    <property type="term" value="P:diadenosine tetraphosphate biosynthetic process"/>
    <property type="evidence" value="ECO:0007669"/>
    <property type="project" value="UniProtKB-ARBA"/>
</dbReference>
<proteinExistence type="predicted"/>
<keyword evidence="4" id="KW-0067">ATP-binding</keyword>
<sequence>MISDTQSDLVAKIVALCKRRGIVFQNSDIYGGIQGFYDYGPIGSLMKYNWKNLWIRDNVTRRSDVVLIDGSIITHPKVWEASGHVKNFSDELVECKKCNKRFRPDLINNSLKCPECGGELTDPKKFNILFHTEIGVIEGEKIPAYLRGEACQNIYLNFKNIVDSTRVTIPFGIAQIGKAFRNEITPKNFLYRTREFEQWDIQYFVHPQDMDKWYEYWKEKRLSWYQNLFNSQDNLRLRQHQKDELVFYAKKAFDIEFNSSWGWTEMEGIHWRSDYDLTQHSLFSGQDLSYRDPTTSQKYIPNIVETSGGVDRSFFFLLLDAYREEKTAAGDTRIWLKINPQISAYKMAVFPLASNKPQLVDKAKAIYQKLQQKYSVDFDDSSNIGKKYRRHDEIGTPWCLVVDFQSLEDNTVTVRDRDTMTQIRININKIDSWLQKKLN</sequence>
<dbReference type="CDD" id="cd00858">
    <property type="entry name" value="GlyRS_anticodon"/>
    <property type="match status" value="1"/>
</dbReference>
<dbReference type="Pfam" id="PF03129">
    <property type="entry name" value="HGTP_anticodon"/>
    <property type="match status" value="1"/>
</dbReference>
<keyword evidence="3" id="KW-0547">Nucleotide-binding</keyword>
<dbReference type="InterPro" id="IPR045864">
    <property type="entry name" value="aa-tRNA-synth_II/BPL/LPL"/>
</dbReference>
<reference evidence="9" key="1">
    <citation type="submission" date="2017-09" db="EMBL/GenBank/DDBJ databases">
        <title>Depth-based differentiation of microbial function through sediment-hosted aquifers and enrichment of novel symbionts in the deep terrestrial subsurface.</title>
        <authorList>
            <person name="Probst A.J."/>
            <person name="Ladd B."/>
            <person name="Jarett J.K."/>
            <person name="Geller-Mcgrath D.E."/>
            <person name="Sieber C.M.K."/>
            <person name="Emerson J.B."/>
            <person name="Anantharaman K."/>
            <person name="Thomas B.C."/>
            <person name="Malmstrom R."/>
            <person name="Stieglmeier M."/>
            <person name="Klingl A."/>
            <person name="Woyke T."/>
            <person name="Ryan C.M."/>
            <person name="Banfield J.F."/>
        </authorList>
    </citation>
    <scope>NUCLEOTIDE SEQUENCE [LARGE SCALE GENOMIC DNA]</scope>
</reference>
<dbReference type="GO" id="GO:0005737">
    <property type="term" value="C:cytoplasm"/>
    <property type="evidence" value="ECO:0007669"/>
    <property type="project" value="TreeGrafter"/>
</dbReference>
<dbReference type="InterPro" id="IPR036621">
    <property type="entry name" value="Anticodon-bd_dom_sf"/>
</dbReference>
<protein>
    <submittedName>
        <fullName evidence="8">Glycine--tRNA ligase</fullName>
    </submittedName>
</protein>
<dbReference type="Pfam" id="PF00587">
    <property type="entry name" value="tRNA-synt_2b"/>
    <property type="match status" value="1"/>
</dbReference>
<dbReference type="InterPro" id="IPR004154">
    <property type="entry name" value="Anticodon-bd"/>
</dbReference>
<evidence type="ECO:0000256" key="3">
    <source>
        <dbReference type="ARBA" id="ARBA00022741"/>
    </source>
</evidence>
<dbReference type="InterPro" id="IPR027031">
    <property type="entry name" value="Gly-tRNA_synthase/POLG2"/>
</dbReference>
<name>A0A2M7ARB8_9BACT</name>
<dbReference type="Gene3D" id="3.30.930.10">
    <property type="entry name" value="Bira Bifunctional Protein, Domain 2"/>
    <property type="match status" value="1"/>
</dbReference>
<keyword evidence="5" id="KW-0648">Protein biosynthesis</keyword>